<keyword evidence="1" id="KW-0472">Membrane</keyword>
<feature type="transmembrane region" description="Helical" evidence="1">
    <location>
        <begin position="29"/>
        <end position="48"/>
    </location>
</feature>
<dbReference type="Proteomes" id="UP000216681">
    <property type="component" value="Unassembled WGS sequence"/>
</dbReference>
<gene>
    <name evidence="2" type="ORF">CBG15_03920</name>
</gene>
<reference evidence="2 3" key="2">
    <citation type="submission" date="2017-09" db="EMBL/GenBank/DDBJ databases">
        <title>Tripartite evolution among Lactobacillus johnsonii, Lactobacillus taiwanensis, Lactobacillus reuteri and their rodent host.</title>
        <authorList>
            <person name="Wang T."/>
            <person name="Knowles S."/>
            <person name="Cheng C."/>
        </authorList>
    </citation>
    <scope>NUCLEOTIDE SEQUENCE [LARGE SCALE GENOMIC DNA]</scope>
    <source>
        <strain evidence="2 3">105n</strain>
    </source>
</reference>
<dbReference type="EMBL" id="NGPX01000014">
    <property type="protein sequence ID" value="OYS94510.1"/>
    <property type="molecule type" value="Genomic_DNA"/>
</dbReference>
<dbReference type="AlphaFoldDB" id="A0AB73RJ59"/>
<feature type="transmembrane region" description="Helical" evidence="1">
    <location>
        <begin position="137"/>
        <end position="159"/>
    </location>
</feature>
<keyword evidence="1" id="KW-0812">Transmembrane</keyword>
<evidence type="ECO:0000256" key="1">
    <source>
        <dbReference type="SAM" id="Phobius"/>
    </source>
</evidence>
<feature type="transmembrane region" description="Helical" evidence="1">
    <location>
        <begin position="7"/>
        <end position="23"/>
    </location>
</feature>
<comment type="caution">
    <text evidence="2">The sequence shown here is derived from an EMBL/GenBank/DDBJ whole genome shotgun (WGS) entry which is preliminary data.</text>
</comment>
<sequence length="191" mass="22127">MHTKNIILSFLVVILITSSLVVIKPIYFLYVYLLISLFTLAIMIWNYIQALKFAFSKPPAYMLFTFFIIPLSWIFSGFLFPILLKIEVASILPTNNSLMPTNIFNSFKWGDLLNLQNLINDYQSLIYNYSNFLPNTLQIFVCFLAVLIYLGIQYAYIAGSFERFEFSKTSCLNILLSILLFVEIIVTTIIF</sequence>
<keyword evidence="1" id="KW-1133">Transmembrane helix</keyword>
<protein>
    <submittedName>
        <fullName evidence="2">Uncharacterized protein</fullName>
    </submittedName>
</protein>
<reference evidence="2 3" key="1">
    <citation type="submission" date="2017-05" db="EMBL/GenBank/DDBJ databases">
        <authorList>
            <person name="Lin X.B."/>
            <person name="Stothard P."/>
            <person name="Tasseva G."/>
            <person name="Walter J."/>
        </authorList>
    </citation>
    <scope>NUCLEOTIDE SEQUENCE [LARGE SCALE GENOMIC DNA]</scope>
    <source>
        <strain evidence="2 3">105n</strain>
    </source>
</reference>
<feature type="transmembrane region" description="Helical" evidence="1">
    <location>
        <begin position="60"/>
        <end position="84"/>
    </location>
</feature>
<organism evidence="2 3">
    <name type="scientific">Limosilactobacillus reuteri</name>
    <name type="common">Lactobacillus reuteri</name>
    <dbReference type="NCBI Taxonomy" id="1598"/>
    <lineage>
        <taxon>Bacteria</taxon>
        <taxon>Bacillati</taxon>
        <taxon>Bacillota</taxon>
        <taxon>Bacilli</taxon>
        <taxon>Lactobacillales</taxon>
        <taxon>Lactobacillaceae</taxon>
        <taxon>Limosilactobacillus</taxon>
    </lineage>
</organism>
<proteinExistence type="predicted"/>
<accession>A0AB73RJ59</accession>
<evidence type="ECO:0000313" key="2">
    <source>
        <dbReference type="EMBL" id="OYS94510.1"/>
    </source>
</evidence>
<dbReference type="RefSeq" id="WP_094512255.1">
    <property type="nucleotide sequence ID" value="NZ_JAJGVY010000351.1"/>
</dbReference>
<feature type="transmembrane region" description="Helical" evidence="1">
    <location>
        <begin position="171"/>
        <end position="190"/>
    </location>
</feature>
<evidence type="ECO:0000313" key="3">
    <source>
        <dbReference type="Proteomes" id="UP000216681"/>
    </source>
</evidence>
<name>A0AB73RJ59_LIMRT</name>